<organism evidence="2 3">
    <name type="scientific">Oryzias latipes</name>
    <name type="common">Japanese rice fish</name>
    <name type="synonym">Japanese killifish</name>
    <dbReference type="NCBI Taxonomy" id="8090"/>
    <lineage>
        <taxon>Eukaryota</taxon>
        <taxon>Metazoa</taxon>
        <taxon>Chordata</taxon>
        <taxon>Craniata</taxon>
        <taxon>Vertebrata</taxon>
        <taxon>Euteleostomi</taxon>
        <taxon>Actinopterygii</taxon>
        <taxon>Neopterygii</taxon>
        <taxon>Teleostei</taxon>
        <taxon>Neoteleostei</taxon>
        <taxon>Acanthomorphata</taxon>
        <taxon>Ovalentaria</taxon>
        <taxon>Atherinomorphae</taxon>
        <taxon>Beloniformes</taxon>
        <taxon>Adrianichthyidae</taxon>
        <taxon>Oryziinae</taxon>
        <taxon>Oryzias</taxon>
    </lineage>
</organism>
<reference evidence="2 3" key="2">
    <citation type="submission" date="2017-04" db="EMBL/GenBank/DDBJ databases">
        <title>CpG methylation of centromeres and impact of large insertions on vertebrate speciation.</title>
        <authorList>
            <person name="Ichikawa K."/>
            <person name="Yoshimura J."/>
            <person name="Morishita S."/>
        </authorList>
    </citation>
    <scope>NUCLEOTIDE SEQUENCE</scope>
    <source>
        <strain evidence="2 3">HNI</strain>
    </source>
</reference>
<dbReference type="Proteomes" id="UP000265180">
    <property type="component" value="Chromosome 5"/>
</dbReference>
<dbReference type="InterPro" id="IPR039752">
    <property type="entry name" value="F-box_only"/>
</dbReference>
<dbReference type="FunFam" id="2.60.120.260:FF:000012">
    <property type="entry name" value="F-box only protein 2"/>
    <property type="match status" value="1"/>
</dbReference>
<dbReference type="PANTHER" id="PTHR12125">
    <property type="entry name" value="F-BOX ONLY PROTEIN 6-LIKE PROTEIN"/>
    <property type="match status" value="1"/>
</dbReference>
<feature type="domain" description="FBA" evidence="1">
    <location>
        <begin position="1"/>
        <end position="163"/>
    </location>
</feature>
<sequence length="163" mass="18809">MGDVTLNQSSYLLQSIKVSQVNGYNGNNFCFPCKDVKRMFSRLCLKRQVIDLLAEGYLSDELDAQPVVKVEDWYCSRTDCGFEYQLTVCLLDKNRKVIQKFQPEELIIDPNEDGGSWKRIEHTFPAYGSGMRFISFEHGGKDTKWWKGWYGVRVTESSVTINL</sequence>
<dbReference type="Ensembl" id="ENSORLT00020012373.1">
    <property type="protein sequence ID" value="ENSORLP00020001824.1"/>
    <property type="gene ID" value="ENSORLG00020002546.1"/>
</dbReference>
<reference evidence="2" key="4">
    <citation type="submission" date="2025-09" db="UniProtKB">
        <authorList>
            <consortium name="Ensembl"/>
        </authorList>
    </citation>
    <scope>IDENTIFICATION</scope>
    <source>
        <strain evidence="2">HNI</strain>
    </source>
</reference>
<accession>A0A3P9K002</accession>
<dbReference type="Gene3D" id="2.60.120.260">
    <property type="entry name" value="Galactose-binding domain-like"/>
    <property type="match status" value="1"/>
</dbReference>
<dbReference type="PANTHER" id="PTHR12125:SF11">
    <property type="entry name" value="F-BOX ONLY PROTEIN 2"/>
    <property type="match status" value="1"/>
</dbReference>
<reference evidence="2" key="3">
    <citation type="submission" date="2025-08" db="UniProtKB">
        <authorList>
            <consortium name="Ensembl"/>
        </authorList>
    </citation>
    <scope>IDENTIFICATION</scope>
    <source>
        <strain evidence="2">HNI</strain>
    </source>
</reference>
<dbReference type="PROSITE" id="PS51114">
    <property type="entry name" value="FBA"/>
    <property type="match status" value="1"/>
</dbReference>
<reference key="1">
    <citation type="journal article" date="2007" name="Nature">
        <title>The medaka draft genome and insights into vertebrate genome evolution.</title>
        <authorList>
            <person name="Kasahara M."/>
            <person name="Naruse K."/>
            <person name="Sasaki S."/>
            <person name="Nakatani Y."/>
            <person name="Qu W."/>
            <person name="Ahsan B."/>
            <person name="Yamada T."/>
            <person name="Nagayasu Y."/>
            <person name="Doi K."/>
            <person name="Kasai Y."/>
            <person name="Jindo T."/>
            <person name="Kobayashi D."/>
            <person name="Shimada A."/>
            <person name="Toyoda A."/>
            <person name="Kuroki Y."/>
            <person name="Fujiyama A."/>
            <person name="Sasaki T."/>
            <person name="Shimizu A."/>
            <person name="Asakawa S."/>
            <person name="Shimizu N."/>
            <person name="Hashimoto S."/>
            <person name="Yang J."/>
            <person name="Lee Y."/>
            <person name="Matsushima K."/>
            <person name="Sugano S."/>
            <person name="Sakaizumi M."/>
            <person name="Narita T."/>
            <person name="Ohishi K."/>
            <person name="Haga S."/>
            <person name="Ohta F."/>
            <person name="Nomoto H."/>
            <person name="Nogata K."/>
            <person name="Morishita T."/>
            <person name="Endo T."/>
            <person name="Shin-I T."/>
            <person name="Takeda H."/>
            <person name="Morishita S."/>
            <person name="Kohara Y."/>
        </authorList>
    </citation>
    <scope>NUCLEOTIDE SEQUENCE [LARGE SCALE GENOMIC DNA]</scope>
    <source>
        <strain>Hd-rR</strain>
    </source>
</reference>
<dbReference type="InterPro" id="IPR008979">
    <property type="entry name" value="Galactose-bd-like_sf"/>
</dbReference>
<proteinExistence type="predicted"/>
<evidence type="ECO:0000313" key="3">
    <source>
        <dbReference type="Proteomes" id="UP000265180"/>
    </source>
</evidence>
<evidence type="ECO:0000313" key="2">
    <source>
        <dbReference type="Ensembl" id="ENSORLP00020001824.1"/>
    </source>
</evidence>
<dbReference type="SUPFAM" id="SSF49785">
    <property type="entry name" value="Galactose-binding domain-like"/>
    <property type="match status" value="1"/>
</dbReference>
<dbReference type="SMART" id="SM01198">
    <property type="entry name" value="FBA"/>
    <property type="match status" value="1"/>
</dbReference>
<dbReference type="InterPro" id="IPR007397">
    <property type="entry name" value="F-box-assoc_dom"/>
</dbReference>
<dbReference type="Pfam" id="PF04300">
    <property type="entry name" value="FBA"/>
    <property type="match status" value="1"/>
</dbReference>
<protein>
    <recommendedName>
        <fullName evidence="1">FBA domain-containing protein</fullName>
    </recommendedName>
</protein>
<dbReference type="GO" id="GO:0005737">
    <property type="term" value="C:cytoplasm"/>
    <property type="evidence" value="ECO:0007669"/>
    <property type="project" value="UniProtKB-ARBA"/>
</dbReference>
<evidence type="ECO:0000259" key="1">
    <source>
        <dbReference type="PROSITE" id="PS51114"/>
    </source>
</evidence>
<name>A0A3P9K002_ORYLA</name>
<dbReference type="AlphaFoldDB" id="A0A3P9K002"/>